<comment type="subunit">
    <text evidence="4">Homodimer.</text>
</comment>
<keyword evidence="13" id="KW-1185">Reference proteome</keyword>
<evidence type="ECO:0000256" key="5">
    <source>
        <dbReference type="ARBA" id="ARBA00022576"/>
    </source>
</evidence>
<dbReference type="InterPro" id="IPR015424">
    <property type="entry name" value="PyrdxlP-dep_Trfase"/>
</dbReference>
<sequence>MKNPLFIKVHETINNRLERGEYKPGEKLPSIRSLATELNVHRLTVFKAYQLLKENGKVEVKDKSGYYAKGESSILTDLDYPIVTSYIHKSHLSEIHRVHVEFQFSQAVIDPDLLPNQYTSSSAKKVLDLYPKVLSTYSTVQGDRELRESLANYFYEKQKQYITADDVLITTGSQQAIDLIARTFVRNGDHVLIERPTYSPAIDMFRELGARLLPVNITPDGYDMEQLEQFMKEKKPVLFYLNPTFQNPTGYTVPDNQRKQLANLAEKYRVFILEDDPFRDIYFEKKPPLPLFTYDVHGYCLYVRSFSKYIAPGLRISAILCRQPLMEQLLASKSLADNGTPLLNQKMFLHYYASERLQKHIEKLRIALELRKAAMESALEGEDFYWETPDGGLNLWVQIPDSIRMEELLAACLEQSLSFVPGTICDPLKEKENWIRLSYSYLNEKKIVKGIQLFKDILSSLK</sequence>
<dbReference type="InterPro" id="IPR015421">
    <property type="entry name" value="PyrdxlP-dep_Trfase_major"/>
</dbReference>
<feature type="domain" description="HTH gntR-type" evidence="11">
    <location>
        <begin position="3"/>
        <end position="71"/>
    </location>
</feature>
<dbReference type="InterPro" id="IPR036388">
    <property type="entry name" value="WH-like_DNA-bd_sf"/>
</dbReference>
<reference evidence="12 13" key="1">
    <citation type="submission" date="2017-07" db="EMBL/GenBank/DDBJ databases">
        <title>Fictibacillus sp. nov. GDSW-R2A3 Genome sequencing and assembly.</title>
        <authorList>
            <person name="Mayilraj S."/>
        </authorList>
    </citation>
    <scope>NUCLEOTIDE SEQUENCE [LARGE SCALE GENOMIC DNA]</scope>
    <source>
        <strain evidence="12 13">GDSW-R2A3</strain>
    </source>
</reference>
<evidence type="ECO:0000256" key="6">
    <source>
        <dbReference type="ARBA" id="ARBA00022679"/>
    </source>
</evidence>
<dbReference type="Gene3D" id="3.90.1150.10">
    <property type="entry name" value="Aspartate Aminotransferase, domain 1"/>
    <property type="match status" value="1"/>
</dbReference>
<dbReference type="Pfam" id="PF00155">
    <property type="entry name" value="Aminotran_1_2"/>
    <property type="match status" value="1"/>
</dbReference>
<keyword evidence="7" id="KW-0663">Pyridoxal phosphate</keyword>
<evidence type="ECO:0000259" key="11">
    <source>
        <dbReference type="PROSITE" id="PS50949"/>
    </source>
</evidence>
<accession>A0A235F5J7</accession>
<dbReference type="InterPro" id="IPR004839">
    <property type="entry name" value="Aminotransferase_I/II_large"/>
</dbReference>
<dbReference type="SUPFAM" id="SSF46785">
    <property type="entry name" value="Winged helix' DNA-binding domain"/>
    <property type="match status" value="1"/>
</dbReference>
<dbReference type="PANTHER" id="PTHR46577:SF2">
    <property type="entry name" value="TRANSCRIPTIONAL REGULATORY PROTEIN"/>
    <property type="match status" value="1"/>
</dbReference>
<dbReference type="SMART" id="SM00345">
    <property type="entry name" value="HTH_GNTR"/>
    <property type="match status" value="1"/>
</dbReference>
<dbReference type="Proteomes" id="UP000215059">
    <property type="component" value="Unassembled WGS sequence"/>
</dbReference>
<evidence type="ECO:0000256" key="9">
    <source>
        <dbReference type="ARBA" id="ARBA00023125"/>
    </source>
</evidence>
<dbReference type="AlphaFoldDB" id="A0A235F5J7"/>
<comment type="similarity">
    <text evidence="2">In the C-terminal section; belongs to the class-I pyridoxal-phosphate-dependent aminotransferase family.</text>
</comment>
<comment type="similarity">
    <text evidence="3">Belongs to the class-I pyridoxal-phosphate-dependent aminotransferase family.</text>
</comment>
<comment type="caution">
    <text evidence="12">The sequence shown here is derived from an EMBL/GenBank/DDBJ whole genome shotgun (WGS) entry which is preliminary data.</text>
</comment>
<gene>
    <name evidence="12" type="ORF">CGZ90_16135</name>
</gene>
<keyword evidence="9" id="KW-0238">DNA-binding</keyword>
<evidence type="ECO:0000256" key="2">
    <source>
        <dbReference type="ARBA" id="ARBA00005384"/>
    </source>
</evidence>
<dbReference type="GO" id="GO:0030170">
    <property type="term" value="F:pyridoxal phosphate binding"/>
    <property type="evidence" value="ECO:0007669"/>
    <property type="project" value="InterPro"/>
</dbReference>
<evidence type="ECO:0000313" key="13">
    <source>
        <dbReference type="Proteomes" id="UP000215059"/>
    </source>
</evidence>
<dbReference type="GO" id="GO:0003677">
    <property type="term" value="F:DNA binding"/>
    <property type="evidence" value="ECO:0007669"/>
    <property type="project" value="UniProtKB-KW"/>
</dbReference>
<protein>
    <submittedName>
        <fullName evidence="12">GntR family transcriptional regulator</fullName>
    </submittedName>
</protein>
<dbReference type="InterPro" id="IPR015422">
    <property type="entry name" value="PyrdxlP-dep_Trfase_small"/>
</dbReference>
<dbReference type="RefSeq" id="WP_094253556.1">
    <property type="nucleotide sequence ID" value="NZ_JBHLXL010000002.1"/>
</dbReference>
<proteinExistence type="inferred from homology"/>
<dbReference type="GO" id="GO:0008483">
    <property type="term" value="F:transaminase activity"/>
    <property type="evidence" value="ECO:0007669"/>
    <property type="project" value="UniProtKB-KW"/>
</dbReference>
<dbReference type="EMBL" id="NOII01000011">
    <property type="protein sequence ID" value="OYD56540.1"/>
    <property type="molecule type" value="Genomic_DNA"/>
</dbReference>
<evidence type="ECO:0000313" key="12">
    <source>
        <dbReference type="EMBL" id="OYD56540.1"/>
    </source>
</evidence>
<dbReference type="OrthoDB" id="9802328at2"/>
<keyword evidence="10" id="KW-0804">Transcription</keyword>
<dbReference type="FunFam" id="3.40.640.10:FF:000053">
    <property type="entry name" value="Aminotransferase, class I"/>
    <property type="match status" value="1"/>
</dbReference>
<dbReference type="CDD" id="cd00609">
    <property type="entry name" value="AAT_like"/>
    <property type="match status" value="1"/>
</dbReference>
<keyword evidence="8" id="KW-0805">Transcription regulation</keyword>
<evidence type="ECO:0000256" key="7">
    <source>
        <dbReference type="ARBA" id="ARBA00022898"/>
    </source>
</evidence>
<evidence type="ECO:0000256" key="10">
    <source>
        <dbReference type="ARBA" id="ARBA00023163"/>
    </source>
</evidence>
<organism evidence="12 13">
    <name type="scientific">Fictibacillus aquaticus</name>
    <dbReference type="NCBI Taxonomy" id="2021314"/>
    <lineage>
        <taxon>Bacteria</taxon>
        <taxon>Bacillati</taxon>
        <taxon>Bacillota</taxon>
        <taxon>Bacilli</taxon>
        <taxon>Bacillales</taxon>
        <taxon>Fictibacillaceae</taxon>
        <taxon>Fictibacillus</taxon>
    </lineage>
</organism>
<keyword evidence="5" id="KW-0032">Aminotransferase</keyword>
<dbReference type="SUPFAM" id="SSF53383">
    <property type="entry name" value="PLP-dependent transferases"/>
    <property type="match status" value="1"/>
</dbReference>
<keyword evidence="6" id="KW-0808">Transferase</keyword>
<name>A0A235F5J7_9BACL</name>
<comment type="cofactor">
    <cofactor evidence="1">
        <name>pyridoxal 5'-phosphate</name>
        <dbReference type="ChEBI" id="CHEBI:597326"/>
    </cofactor>
</comment>
<dbReference type="Gene3D" id="1.10.10.10">
    <property type="entry name" value="Winged helix-like DNA-binding domain superfamily/Winged helix DNA-binding domain"/>
    <property type="match status" value="1"/>
</dbReference>
<evidence type="ECO:0000256" key="8">
    <source>
        <dbReference type="ARBA" id="ARBA00023015"/>
    </source>
</evidence>
<dbReference type="Gene3D" id="3.40.640.10">
    <property type="entry name" value="Type I PLP-dependent aspartate aminotransferase-like (Major domain)"/>
    <property type="match status" value="1"/>
</dbReference>
<dbReference type="Pfam" id="PF00392">
    <property type="entry name" value="GntR"/>
    <property type="match status" value="1"/>
</dbReference>
<evidence type="ECO:0000256" key="3">
    <source>
        <dbReference type="ARBA" id="ARBA00007441"/>
    </source>
</evidence>
<dbReference type="PROSITE" id="PS50949">
    <property type="entry name" value="HTH_GNTR"/>
    <property type="match status" value="1"/>
</dbReference>
<dbReference type="CDD" id="cd07377">
    <property type="entry name" value="WHTH_GntR"/>
    <property type="match status" value="1"/>
</dbReference>
<dbReference type="InterPro" id="IPR036390">
    <property type="entry name" value="WH_DNA-bd_sf"/>
</dbReference>
<evidence type="ECO:0000256" key="1">
    <source>
        <dbReference type="ARBA" id="ARBA00001933"/>
    </source>
</evidence>
<dbReference type="PANTHER" id="PTHR46577">
    <property type="entry name" value="HTH-TYPE TRANSCRIPTIONAL REGULATORY PROTEIN GABR"/>
    <property type="match status" value="1"/>
</dbReference>
<dbReference type="InterPro" id="IPR051446">
    <property type="entry name" value="HTH_trans_reg/aminotransferase"/>
</dbReference>
<dbReference type="GO" id="GO:0003700">
    <property type="term" value="F:DNA-binding transcription factor activity"/>
    <property type="evidence" value="ECO:0007669"/>
    <property type="project" value="InterPro"/>
</dbReference>
<dbReference type="InterPro" id="IPR000524">
    <property type="entry name" value="Tscrpt_reg_HTH_GntR"/>
</dbReference>
<evidence type="ECO:0000256" key="4">
    <source>
        <dbReference type="ARBA" id="ARBA00011738"/>
    </source>
</evidence>